<accession>A0AA43TUR0</accession>
<dbReference type="PANTHER" id="PTHR28221:SF2">
    <property type="entry name" value="RNA POLYMERASE I-SPECIFIC TRANSCRIPTION INITIATION FACTOR RRN6"/>
    <property type="match status" value="1"/>
</dbReference>
<keyword evidence="5" id="KW-1185">Reference proteome</keyword>
<dbReference type="PANTHER" id="PTHR28221">
    <property type="entry name" value="RNA POLYMERASE I-SPECIFIC TRANSCRIPTION INITIATION FACTOR RRN6"/>
    <property type="match status" value="1"/>
</dbReference>
<feature type="compositionally biased region" description="Polar residues" evidence="1">
    <location>
        <begin position="351"/>
        <end position="382"/>
    </location>
</feature>
<feature type="domain" description="RRN6 K-rich C-terminal" evidence="2">
    <location>
        <begin position="434"/>
        <end position="522"/>
    </location>
</feature>
<dbReference type="AlphaFoldDB" id="A0AA43TUR0"/>
<evidence type="ECO:0000259" key="3">
    <source>
        <dbReference type="Pfam" id="PF20640"/>
    </source>
</evidence>
<protein>
    <submittedName>
        <fullName evidence="4">Uncharacterized protein</fullName>
    </submittedName>
</protein>
<dbReference type="GO" id="GO:0001163">
    <property type="term" value="F:RNA polymerase I transcription regulatory region sequence-specific DNA binding"/>
    <property type="evidence" value="ECO:0007669"/>
    <property type="project" value="TreeGrafter"/>
</dbReference>
<comment type="caution">
    <text evidence="4">The sequence shown here is derived from an EMBL/GenBank/DDBJ whole genome shotgun (WGS) entry which is preliminary data.</text>
</comment>
<dbReference type="EMBL" id="JAPUFD010000005">
    <property type="protein sequence ID" value="MDI1487350.1"/>
    <property type="molecule type" value="Genomic_DNA"/>
</dbReference>
<evidence type="ECO:0000259" key="2">
    <source>
        <dbReference type="Pfam" id="PF20639"/>
    </source>
</evidence>
<evidence type="ECO:0000313" key="5">
    <source>
        <dbReference type="Proteomes" id="UP001161017"/>
    </source>
</evidence>
<feature type="compositionally biased region" description="Basic residues" evidence="1">
    <location>
        <begin position="477"/>
        <end position="487"/>
    </location>
</feature>
<dbReference type="GO" id="GO:0042790">
    <property type="term" value="P:nucleolar large rRNA transcription by RNA polymerase I"/>
    <property type="evidence" value="ECO:0007669"/>
    <property type="project" value="TreeGrafter"/>
</dbReference>
<organism evidence="4 5">
    <name type="scientific">Ramalina farinacea</name>
    <dbReference type="NCBI Taxonomy" id="258253"/>
    <lineage>
        <taxon>Eukaryota</taxon>
        <taxon>Fungi</taxon>
        <taxon>Dikarya</taxon>
        <taxon>Ascomycota</taxon>
        <taxon>Pezizomycotina</taxon>
        <taxon>Lecanoromycetes</taxon>
        <taxon>OSLEUM clade</taxon>
        <taxon>Lecanoromycetidae</taxon>
        <taxon>Lecanorales</taxon>
        <taxon>Lecanorineae</taxon>
        <taxon>Ramalinaceae</taxon>
        <taxon>Ramalina</taxon>
    </lineage>
</organism>
<evidence type="ECO:0000313" key="4">
    <source>
        <dbReference type="EMBL" id="MDI1487350.1"/>
    </source>
</evidence>
<evidence type="ECO:0000256" key="1">
    <source>
        <dbReference type="SAM" id="MobiDB-lite"/>
    </source>
</evidence>
<dbReference type="GO" id="GO:0070860">
    <property type="term" value="C:RNA polymerase I core factor complex"/>
    <property type="evidence" value="ECO:0007669"/>
    <property type="project" value="TreeGrafter"/>
</dbReference>
<feature type="compositionally biased region" description="Low complexity" evidence="1">
    <location>
        <begin position="454"/>
        <end position="463"/>
    </location>
</feature>
<dbReference type="Pfam" id="PF20639">
    <property type="entry name" value="Rrn6_K-rich"/>
    <property type="match status" value="1"/>
</dbReference>
<dbReference type="InterPro" id="IPR048536">
    <property type="entry name" value="Rrn6_K-rich"/>
</dbReference>
<feature type="region of interest" description="Disordered" evidence="1">
    <location>
        <begin position="454"/>
        <end position="542"/>
    </location>
</feature>
<dbReference type="Proteomes" id="UP001161017">
    <property type="component" value="Unassembled WGS sequence"/>
</dbReference>
<dbReference type="InterPro" id="IPR048537">
    <property type="entry name" value="RRN6_HB"/>
</dbReference>
<feature type="domain" description="RRN6 helical bundle" evidence="3">
    <location>
        <begin position="177"/>
        <end position="306"/>
    </location>
</feature>
<feature type="compositionally biased region" description="Low complexity" evidence="1">
    <location>
        <begin position="387"/>
        <end position="400"/>
    </location>
</feature>
<gene>
    <name evidence="4" type="ORF">OHK93_006619</name>
</gene>
<sequence length="542" mass="58481">MGRRSTYEDEHRSDKGMVASSLSSVIIGPVGYTGDASELGDSDIANEYQDQGVEFYQVVILNAQHMLSECLYFRKPTGCAVDVTEPKHKSRHATSKTPARVEDNFIVPDATVYEAILEDLEDQDQNELSPQSLQDAGKRAKALNFMWLAEILAGNAGNAVRGQGDFSNTSPGIEVAIDRIMSNLEVSELSSLPGIVTLLEMAGNNVFISDYNDAENRLGDLLSQNPVERNDQMSDDGERRPKFVPLPITATMRLGLGLPQEQSFRALYEALIKTHITPMTENMPGRARKTVERGIRSIAAELLLATFTIENPSGSNDGTFENQSAEAQELPSFNLPVRRKGGISQPPGPQNIRTTSTEQSRIASSSSPFLGDQTTSLIQPTPTLAVATPSPAETPDATAPTPAPPSQENTTPHCSLSSLVNFSTQPPLPSKLTETLQHWTIGADPALYDWAATQTAPTASQTEAETEDMSEPSSSLGRRKVKRRKMSRSMDFDRAAASGPRPSSAGLHYNNVTSASQPVPAVRLTESQPSRILAGGGAASQQ</sequence>
<feature type="region of interest" description="Disordered" evidence="1">
    <location>
        <begin position="332"/>
        <end position="422"/>
    </location>
</feature>
<dbReference type="Pfam" id="PF20640">
    <property type="entry name" value="Rrn6_HB"/>
    <property type="match status" value="1"/>
</dbReference>
<dbReference type="InterPro" id="IPR019350">
    <property type="entry name" value="RNA_pol_I-sp_TIF_RRN6-like"/>
</dbReference>
<name>A0AA43TUR0_9LECA</name>
<dbReference type="GO" id="GO:0001179">
    <property type="term" value="F:RNA polymerase I general transcription initiation factor binding"/>
    <property type="evidence" value="ECO:0007669"/>
    <property type="project" value="TreeGrafter"/>
</dbReference>
<proteinExistence type="predicted"/>
<feature type="compositionally biased region" description="Polar residues" evidence="1">
    <location>
        <begin position="406"/>
        <end position="422"/>
    </location>
</feature>
<feature type="compositionally biased region" description="Low complexity" evidence="1">
    <location>
        <begin position="495"/>
        <end position="506"/>
    </location>
</feature>
<reference evidence="4" key="1">
    <citation type="journal article" date="2023" name="Genome Biol. Evol.">
        <title>First Whole Genome Sequence and Flow Cytometry Genome Size Data for the Lichen-Forming Fungus Ramalina farinacea (Ascomycota).</title>
        <authorList>
            <person name="Llewellyn T."/>
            <person name="Mian S."/>
            <person name="Hill R."/>
            <person name="Leitch I.J."/>
            <person name="Gaya E."/>
        </authorList>
    </citation>
    <scope>NUCLEOTIDE SEQUENCE</scope>
    <source>
        <strain evidence="4">LIQ254RAFAR</strain>
    </source>
</reference>